<dbReference type="EMBL" id="JAALLT010000004">
    <property type="protein sequence ID" value="NGP77356.1"/>
    <property type="molecule type" value="Genomic_DNA"/>
</dbReference>
<evidence type="ECO:0000256" key="1">
    <source>
        <dbReference type="SAM" id="Phobius"/>
    </source>
</evidence>
<keyword evidence="1" id="KW-0472">Membrane</keyword>
<keyword evidence="1" id="KW-0812">Transmembrane</keyword>
<sequence length="78" mass="8758">MADKPDRNDPCYCGSGRKYKNCCIEKDDSPLTSKLWMVGMGIVIILGIWFLASSLTDDNSNRDCPPGQTWSQAHQHCH</sequence>
<accession>A0A6M1SZN6</accession>
<dbReference type="Gene3D" id="3.10.450.50">
    <property type="match status" value="1"/>
</dbReference>
<reference evidence="2 3" key="1">
    <citation type="submission" date="2020-02" db="EMBL/GenBank/DDBJ databases">
        <title>Balneolaceae bacterium YR4-1, complete genome.</title>
        <authorList>
            <person name="Li Y."/>
            <person name="Wu S."/>
        </authorList>
    </citation>
    <scope>NUCLEOTIDE SEQUENCE [LARGE SCALE GENOMIC DNA]</scope>
    <source>
        <strain evidence="2 3">YR4-1</strain>
    </source>
</reference>
<protein>
    <recommendedName>
        <fullName evidence="4">SEC-C motif-containing protein</fullName>
    </recommendedName>
</protein>
<keyword evidence="3" id="KW-1185">Reference proteome</keyword>
<evidence type="ECO:0000313" key="3">
    <source>
        <dbReference type="Proteomes" id="UP000473278"/>
    </source>
</evidence>
<evidence type="ECO:0008006" key="4">
    <source>
        <dbReference type="Google" id="ProtNLM"/>
    </source>
</evidence>
<comment type="caution">
    <text evidence="2">The sequence shown here is derived from an EMBL/GenBank/DDBJ whole genome shotgun (WGS) entry which is preliminary data.</text>
</comment>
<dbReference type="InterPro" id="IPR004027">
    <property type="entry name" value="SEC_C_motif"/>
</dbReference>
<dbReference type="AlphaFoldDB" id="A0A6M1SZN6"/>
<gene>
    <name evidence="2" type="ORF">G3570_11975</name>
</gene>
<evidence type="ECO:0000313" key="2">
    <source>
        <dbReference type="EMBL" id="NGP77356.1"/>
    </source>
</evidence>
<feature type="transmembrane region" description="Helical" evidence="1">
    <location>
        <begin position="35"/>
        <end position="52"/>
    </location>
</feature>
<dbReference type="RefSeq" id="WP_165142695.1">
    <property type="nucleotide sequence ID" value="NZ_JAALLT010000004.1"/>
</dbReference>
<proteinExistence type="predicted"/>
<dbReference type="Pfam" id="PF02810">
    <property type="entry name" value="SEC-C"/>
    <property type="match status" value="1"/>
</dbReference>
<keyword evidence="1" id="KW-1133">Transmembrane helix</keyword>
<dbReference type="SUPFAM" id="SSF103642">
    <property type="entry name" value="Sec-C motif"/>
    <property type="match status" value="1"/>
</dbReference>
<dbReference type="Proteomes" id="UP000473278">
    <property type="component" value="Unassembled WGS sequence"/>
</dbReference>
<name>A0A6M1SZN6_9BACT</name>
<organism evidence="2 3">
    <name type="scientific">Halalkalibaculum roseum</name>
    <dbReference type="NCBI Taxonomy" id="2709311"/>
    <lineage>
        <taxon>Bacteria</taxon>
        <taxon>Pseudomonadati</taxon>
        <taxon>Balneolota</taxon>
        <taxon>Balneolia</taxon>
        <taxon>Balneolales</taxon>
        <taxon>Balneolaceae</taxon>
        <taxon>Halalkalibaculum</taxon>
    </lineage>
</organism>